<organism evidence="1 2">
    <name type="scientific">Rhodofomes roseus</name>
    <dbReference type="NCBI Taxonomy" id="34475"/>
    <lineage>
        <taxon>Eukaryota</taxon>
        <taxon>Fungi</taxon>
        <taxon>Dikarya</taxon>
        <taxon>Basidiomycota</taxon>
        <taxon>Agaricomycotina</taxon>
        <taxon>Agaricomycetes</taxon>
        <taxon>Polyporales</taxon>
        <taxon>Rhodofomes</taxon>
    </lineage>
</organism>
<dbReference type="Proteomes" id="UP000814176">
    <property type="component" value="Unassembled WGS sequence"/>
</dbReference>
<evidence type="ECO:0000313" key="2">
    <source>
        <dbReference type="Proteomes" id="UP000814176"/>
    </source>
</evidence>
<dbReference type="RefSeq" id="XP_047778315.1">
    <property type="nucleotide sequence ID" value="XM_047927555.1"/>
</dbReference>
<evidence type="ECO:0000313" key="1">
    <source>
        <dbReference type="EMBL" id="KAH9835938.1"/>
    </source>
</evidence>
<name>A0ABQ8KEU0_9APHY</name>
<sequence>MLCSDADSEPDALLLSRLSAIACTCALRSGSLDICMTPAGQLRFDKLSTLVRIIPWPDPFPFAIGAMGVLKSSIPFELHNPSLKCVVSARCAHSAPRTDEHARSIILDCFFCSTPRHLDMAKAAPRQTRGSAVDPLLAIKHLIAHAQLAPHAVPRDAVHASVVPRPCVDAPPTRASSLRILYGAVVMPPVHRVHAPEARADDREDLLELIGEHAPTL</sequence>
<dbReference type="EMBL" id="JADCUA010000012">
    <property type="protein sequence ID" value="KAH9835938.1"/>
    <property type="molecule type" value="Genomic_DNA"/>
</dbReference>
<reference evidence="1 2" key="1">
    <citation type="journal article" date="2021" name="Environ. Microbiol.">
        <title>Gene family expansions and transcriptome signatures uncover fungal adaptations to wood decay.</title>
        <authorList>
            <person name="Hage H."/>
            <person name="Miyauchi S."/>
            <person name="Viragh M."/>
            <person name="Drula E."/>
            <person name="Min B."/>
            <person name="Chaduli D."/>
            <person name="Navarro D."/>
            <person name="Favel A."/>
            <person name="Norest M."/>
            <person name="Lesage-Meessen L."/>
            <person name="Balint B."/>
            <person name="Merenyi Z."/>
            <person name="de Eugenio L."/>
            <person name="Morin E."/>
            <person name="Martinez A.T."/>
            <person name="Baldrian P."/>
            <person name="Stursova M."/>
            <person name="Martinez M.J."/>
            <person name="Novotny C."/>
            <person name="Magnuson J.K."/>
            <person name="Spatafora J.W."/>
            <person name="Maurice S."/>
            <person name="Pangilinan J."/>
            <person name="Andreopoulos W."/>
            <person name="LaButti K."/>
            <person name="Hundley H."/>
            <person name="Na H."/>
            <person name="Kuo A."/>
            <person name="Barry K."/>
            <person name="Lipzen A."/>
            <person name="Henrissat B."/>
            <person name="Riley R."/>
            <person name="Ahrendt S."/>
            <person name="Nagy L.G."/>
            <person name="Grigoriev I.V."/>
            <person name="Martin F."/>
            <person name="Rosso M.N."/>
        </authorList>
    </citation>
    <scope>NUCLEOTIDE SEQUENCE [LARGE SCALE GENOMIC DNA]</scope>
    <source>
        <strain evidence="1 2">CIRM-BRFM 1785</strain>
    </source>
</reference>
<gene>
    <name evidence="1" type="ORF">C8Q71DRAFT_858770</name>
</gene>
<protein>
    <submittedName>
        <fullName evidence="1">Uncharacterized protein</fullName>
    </submittedName>
</protein>
<proteinExistence type="predicted"/>
<comment type="caution">
    <text evidence="1">The sequence shown here is derived from an EMBL/GenBank/DDBJ whole genome shotgun (WGS) entry which is preliminary data.</text>
</comment>
<accession>A0ABQ8KEU0</accession>
<keyword evidence="2" id="KW-1185">Reference proteome</keyword>
<dbReference type="GeneID" id="72008287"/>